<evidence type="ECO:0000313" key="2">
    <source>
        <dbReference type="EMBL" id="GHG61704.1"/>
    </source>
</evidence>
<dbReference type="PANTHER" id="PTHR46825:SF8">
    <property type="entry name" value="BETA-LACTAMASE-RELATED"/>
    <property type="match status" value="1"/>
</dbReference>
<dbReference type="InterPro" id="IPR012338">
    <property type="entry name" value="Beta-lactam/transpept-like"/>
</dbReference>
<protein>
    <recommendedName>
        <fullName evidence="1">Beta-lactamase-related domain-containing protein</fullName>
    </recommendedName>
</protein>
<dbReference type="EMBL" id="BNAO01000001">
    <property type="protein sequence ID" value="GHG61704.1"/>
    <property type="molecule type" value="Genomic_DNA"/>
</dbReference>
<dbReference type="PANTHER" id="PTHR46825">
    <property type="entry name" value="D-ALANYL-D-ALANINE-CARBOXYPEPTIDASE/ENDOPEPTIDASE AMPH"/>
    <property type="match status" value="1"/>
</dbReference>
<evidence type="ECO:0000313" key="3">
    <source>
        <dbReference type="Proteomes" id="UP000659697"/>
    </source>
</evidence>
<dbReference type="SUPFAM" id="SSF56601">
    <property type="entry name" value="beta-lactamase/transpeptidase-like"/>
    <property type="match status" value="1"/>
</dbReference>
<comment type="caution">
    <text evidence="2">The sequence shown here is derived from an EMBL/GenBank/DDBJ whole genome shotgun (WGS) entry which is preliminary data.</text>
</comment>
<evidence type="ECO:0000259" key="1">
    <source>
        <dbReference type="Pfam" id="PF00144"/>
    </source>
</evidence>
<sequence length="340" mass="37352">MPSWLKQEFGQHGVAIALVDGQQVQYQLHGLADTGQQQTVSPALSQAVNLDTLFEIGSVTKPLTALAVLSLVQQGRWQLDQPLAQQFALPELALHQYNLTDLLTHRSGLPRLPANLPLDDLRNPYASYHDNQLLEALTMTDFTERQFAYSNYGYGLLGWLLATESKQSYAELMQQRVFQPLMMPTARVQMSTTDNSGVATPLPKLANGYAINAEQVANWQFDSLAGAGAVVASIEDMAGMLKQLFSTANTDPLLQLWLSPLPLNDQPAMTPGWMLTTQGWYWHAGQTAGFSSLVVFEPTQQKGLVILTNMALPVTEQGLALFADWLATPAENRSAPETQP</sequence>
<organism evidence="2 3">
    <name type="scientific">Alishewanella longhuensis</name>
    <dbReference type="NCBI Taxonomy" id="1091037"/>
    <lineage>
        <taxon>Bacteria</taxon>
        <taxon>Pseudomonadati</taxon>
        <taxon>Pseudomonadota</taxon>
        <taxon>Gammaproteobacteria</taxon>
        <taxon>Alteromonadales</taxon>
        <taxon>Alteromonadaceae</taxon>
        <taxon>Alishewanella</taxon>
    </lineage>
</organism>
<dbReference type="Pfam" id="PF00144">
    <property type="entry name" value="Beta-lactamase"/>
    <property type="match status" value="1"/>
</dbReference>
<dbReference type="InterPro" id="IPR023650">
    <property type="entry name" value="Beta-lactam_class-A_AS"/>
</dbReference>
<dbReference type="PROSITE" id="PS00146">
    <property type="entry name" value="BETA_LACTAMASE_A"/>
    <property type="match status" value="1"/>
</dbReference>
<keyword evidence="3" id="KW-1185">Reference proteome</keyword>
<feature type="domain" description="Beta-lactamase-related" evidence="1">
    <location>
        <begin position="11"/>
        <end position="314"/>
    </location>
</feature>
<gene>
    <name evidence="2" type="ORF">GCM10010919_06440</name>
</gene>
<name>A0ABQ3KUU9_9ALTE</name>
<dbReference type="InterPro" id="IPR001466">
    <property type="entry name" value="Beta-lactam-related"/>
</dbReference>
<accession>A0ABQ3KUU9</accession>
<dbReference type="Gene3D" id="3.40.710.10">
    <property type="entry name" value="DD-peptidase/beta-lactamase superfamily"/>
    <property type="match status" value="1"/>
</dbReference>
<dbReference type="RefSeq" id="WP_229833409.1">
    <property type="nucleotide sequence ID" value="NZ_BNAO01000001.1"/>
</dbReference>
<dbReference type="Proteomes" id="UP000659697">
    <property type="component" value="Unassembled WGS sequence"/>
</dbReference>
<proteinExistence type="predicted"/>
<reference evidence="3" key="1">
    <citation type="journal article" date="2019" name="Int. J. Syst. Evol. Microbiol.">
        <title>The Global Catalogue of Microorganisms (GCM) 10K type strain sequencing project: providing services to taxonomists for standard genome sequencing and annotation.</title>
        <authorList>
            <consortium name="The Broad Institute Genomics Platform"/>
            <consortium name="The Broad Institute Genome Sequencing Center for Infectious Disease"/>
            <person name="Wu L."/>
            <person name="Ma J."/>
        </authorList>
    </citation>
    <scope>NUCLEOTIDE SEQUENCE [LARGE SCALE GENOMIC DNA]</scope>
    <source>
        <strain evidence="3">CGMCC 1.7003</strain>
    </source>
</reference>
<dbReference type="InterPro" id="IPR050491">
    <property type="entry name" value="AmpC-like"/>
</dbReference>